<dbReference type="PANTHER" id="PTHR11702:SF31">
    <property type="entry name" value="MITOCHONDRIAL RIBOSOME-ASSOCIATED GTPASE 2"/>
    <property type="match status" value="1"/>
</dbReference>
<keyword evidence="5" id="KW-0460">Magnesium</keyword>
<dbReference type="GO" id="GO:0005525">
    <property type="term" value="F:GTP binding"/>
    <property type="evidence" value="ECO:0007669"/>
    <property type="project" value="UniProtKB-KW"/>
</dbReference>
<name>A0A1F6UV57_9BACT</name>
<dbReference type="NCBIfam" id="TIGR02729">
    <property type="entry name" value="Obg_CgtA"/>
    <property type="match status" value="1"/>
</dbReference>
<dbReference type="AlphaFoldDB" id="A0A1F6UV57"/>
<dbReference type="InterPro" id="IPR006073">
    <property type="entry name" value="GTP-bd"/>
</dbReference>
<comment type="caution">
    <text evidence="9">The sequence shown here is derived from an EMBL/GenBank/DDBJ whole genome shotgun (WGS) entry which is preliminary data.</text>
</comment>
<feature type="domain" description="OBG-type G" evidence="7">
    <location>
        <begin position="159"/>
        <end position="297"/>
    </location>
</feature>
<dbReference type="GO" id="GO:0000287">
    <property type="term" value="F:magnesium ion binding"/>
    <property type="evidence" value="ECO:0007669"/>
    <property type="project" value="InterPro"/>
</dbReference>
<dbReference type="InterPro" id="IPR014100">
    <property type="entry name" value="GTP-bd_Obg/CgtA"/>
</dbReference>
<dbReference type="FunFam" id="2.70.210.12:FF:000001">
    <property type="entry name" value="GTPase Obg"/>
    <property type="match status" value="1"/>
</dbReference>
<protein>
    <recommendedName>
        <fullName evidence="11">GTPase ObgE</fullName>
    </recommendedName>
</protein>
<dbReference type="PROSITE" id="PS00905">
    <property type="entry name" value="GTP1_OBG"/>
    <property type="match status" value="1"/>
</dbReference>
<keyword evidence="3" id="KW-0547">Nucleotide-binding</keyword>
<sequence>MAFVDELKIYAEAGKGGDGVVRWRHEKGKPLAGPAGGDGGAGGDVYARTSRDITLLANYRHQKEFKAKNGEPGGSKSMHGGNGDDLIIDLPRGSVITNNSSGEQISLEKEGEKILLLKGGRGGFGNEHFKSSVNRKPKEWTPGKVGEDSEFFIELQLFADIGLVGLPNAGKSSLLNAATHAQAKVASYPFTTLDPNLGDFYGYIIADIPGLIEGASEGKGLGTKFLRHIKRTKMLAHLVSFENENMMKVYKTIRKELKNHDPELAEKDEIIVLTKTDVVDEKTVAKKIKEFKKLEKP</sequence>
<dbReference type="SUPFAM" id="SSF82051">
    <property type="entry name" value="Obg GTP-binding protein N-terminal domain"/>
    <property type="match status" value="1"/>
</dbReference>
<dbReference type="Pfam" id="PF01018">
    <property type="entry name" value="GTP1_OBG"/>
    <property type="match status" value="1"/>
</dbReference>
<keyword evidence="2" id="KW-0963">Cytoplasm</keyword>
<dbReference type="InterPro" id="IPR036726">
    <property type="entry name" value="GTP1_OBG_dom_sf"/>
</dbReference>
<dbReference type="NCBIfam" id="NF008956">
    <property type="entry name" value="PRK12299.1"/>
    <property type="match status" value="1"/>
</dbReference>
<dbReference type="PROSITE" id="PS51710">
    <property type="entry name" value="G_OBG"/>
    <property type="match status" value="1"/>
</dbReference>
<evidence type="ECO:0000313" key="10">
    <source>
        <dbReference type="Proteomes" id="UP000182253"/>
    </source>
</evidence>
<dbReference type="InterPro" id="IPR027417">
    <property type="entry name" value="P-loop_NTPase"/>
</dbReference>
<evidence type="ECO:0000256" key="6">
    <source>
        <dbReference type="ARBA" id="ARBA00023134"/>
    </source>
</evidence>
<dbReference type="PANTHER" id="PTHR11702">
    <property type="entry name" value="DEVELOPMENTALLY REGULATED GTP-BINDING PROTEIN-RELATED"/>
    <property type="match status" value="1"/>
</dbReference>
<evidence type="ECO:0000256" key="5">
    <source>
        <dbReference type="ARBA" id="ARBA00022842"/>
    </source>
</evidence>
<evidence type="ECO:0000256" key="4">
    <source>
        <dbReference type="ARBA" id="ARBA00022801"/>
    </source>
</evidence>
<dbReference type="InterPro" id="IPR031167">
    <property type="entry name" value="G_OBG"/>
</dbReference>
<dbReference type="STRING" id="1801735.A2645_00650"/>
<evidence type="ECO:0000256" key="2">
    <source>
        <dbReference type="ARBA" id="ARBA00022490"/>
    </source>
</evidence>
<dbReference type="HAMAP" id="MF_01454">
    <property type="entry name" value="GTPase_Obg"/>
    <property type="match status" value="1"/>
</dbReference>
<dbReference type="CDD" id="cd01898">
    <property type="entry name" value="Obg"/>
    <property type="match status" value="1"/>
</dbReference>
<feature type="non-terminal residue" evidence="9">
    <location>
        <position position="297"/>
    </location>
</feature>
<reference evidence="9 10" key="1">
    <citation type="journal article" date="2016" name="Nat. Commun.">
        <title>Thousands of microbial genomes shed light on interconnected biogeochemical processes in an aquifer system.</title>
        <authorList>
            <person name="Anantharaman K."/>
            <person name="Brown C.T."/>
            <person name="Hug L.A."/>
            <person name="Sharon I."/>
            <person name="Castelle C.J."/>
            <person name="Probst A.J."/>
            <person name="Thomas B.C."/>
            <person name="Singh A."/>
            <person name="Wilkins M.J."/>
            <person name="Karaoz U."/>
            <person name="Brodie E.L."/>
            <person name="Williams K.H."/>
            <person name="Hubbard S.S."/>
            <person name="Banfield J.F."/>
        </authorList>
    </citation>
    <scope>NUCLEOTIDE SEQUENCE [LARGE SCALE GENOMIC DNA]</scope>
</reference>
<dbReference type="PROSITE" id="PS51883">
    <property type="entry name" value="OBG"/>
    <property type="match status" value="1"/>
</dbReference>
<evidence type="ECO:0008006" key="11">
    <source>
        <dbReference type="Google" id="ProtNLM"/>
    </source>
</evidence>
<dbReference type="Pfam" id="PF01926">
    <property type="entry name" value="MMR_HSR1"/>
    <property type="match status" value="1"/>
</dbReference>
<evidence type="ECO:0000259" key="7">
    <source>
        <dbReference type="PROSITE" id="PS51710"/>
    </source>
</evidence>
<accession>A0A1F6UV57</accession>
<organism evidence="9 10">
    <name type="scientific">Candidatus Nomurabacteria bacterium RIFCSPHIGHO2_01_FULL_39_9</name>
    <dbReference type="NCBI Taxonomy" id="1801735"/>
    <lineage>
        <taxon>Bacteria</taxon>
        <taxon>Candidatus Nomuraibacteriota</taxon>
    </lineage>
</organism>
<evidence type="ECO:0000259" key="8">
    <source>
        <dbReference type="PROSITE" id="PS51883"/>
    </source>
</evidence>
<dbReference type="GO" id="GO:0042254">
    <property type="term" value="P:ribosome biogenesis"/>
    <property type="evidence" value="ECO:0007669"/>
    <property type="project" value="UniProtKB-UniRule"/>
</dbReference>
<comment type="similarity">
    <text evidence="1">Belongs to the TRAFAC class OBG-HflX-like GTPase superfamily. OBG GTPase family.</text>
</comment>
<dbReference type="PIRSF" id="PIRSF002401">
    <property type="entry name" value="GTP_bd_Obg/CgtA"/>
    <property type="match status" value="1"/>
</dbReference>
<proteinExistence type="inferred from homology"/>
<feature type="domain" description="Obg" evidence="8">
    <location>
        <begin position="1"/>
        <end position="158"/>
    </location>
</feature>
<dbReference type="Proteomes" id="UP000182253">
    <property type="component" value="Unassembled WGS sequence"/>
</dbReference>
<dbReference type="EMBL" id="MFTL01000023">
    <property type="protein sequence ID" value="OGI61300.1"/>
    <property type="molecule type" value="Genomic_DNA"/>
</dbReference>
<dbReference type="InterPro" id="IPR006169">
    <property type="entry name" value="GTP1_OBG_dom"/>
</dbReference>
<gene>
    <name evidence="9" type="ORF">A2645_00650</name>
</gene>
<dbReference type="Gene3D" id="2.70.210.12">
    <property type="entry name" value="GTP1/OBG domain"/>
    <property type="match status" value="1"/>
</dbReference>
<evidence type="ECO:0000313" key="9">
    <source>
        <dbReference type="EMBL" id="OGI61300.1"/>
    </source>
</evidence>
<dbReference type="InterPro" id="IPR045086">
    <property type="entry name" value="OBG_GTPase"/>
</dbReference>
<keyword evidence="4" id="KW-0378">Hydrolase</keyword>
<dbReference type="SUPFAM" id="SSF52540">
    <property type="entry name" value="P-loop containing nucleoside triphosphate hydrolases"/>
    <property type="match status" value="1"/>
</dbReference>
<dbReference type="Gene3D" id="3.40.50.300">
    <property type="entry name" value="P-loop containing nucleotide triphosphate hydrolases"/>
    <property type="match status" value="1"/>
</dbReference>
<dbReference type="InterPro" id="IPR006074">
    <property type="entry name" value="GTP1-OBG_CS"/>
</dbReference>
<evidence type="ECO:0000256" key="1">
    <source>
        <dbReference type="ARBA" id="ARBA00007699"/>
    </source>
</evidence>
<dbReference type="GO" id="GO:0003924">
    <property type="term" value="F:GTPase activity"/>
    <property type="evidence" value="ECO:0007669"/>
    <property type="project" value="InterPro"/>
</dbReference>
<dbReference type="PRINTS" id="PR00326">
    <property type="entry name" value="GTP1OBG"/>
</dbReference>
<keyword evidence="6" id="KW-0342">GTP-binding</keyword>
<evidence type="ECO:0000256" key="3">
    <source>
        <dbReference type="ARBA" id="ARBA00022741"/>
    </source>
</evidence>